<evidence type="ECO:0000256" key="2">
    <source>
        <dbReference type="ARBA" id="ARBA00007495"/>
    </source>
</evidence>
<feature type="domain" description="GH10" evidence="11">
    <location>
        <begin position="65"/>
        <end position="383"/>
    </location>
</feature>
<keyword evidence="8 9" id="KW-0624">Polysaccharide degradation</keyword>
<comment type="caution">
    <text evidence="12">The sequence shown here is derived from an EMBL/GenBank/DDBJ whole genome shotgun (WGS) entry which is preliminary data.</text>
</comment>
<dbReference type="InterPro" id="IPR044846">
    <property type="entry name" value="GH10"/>
</dbReference>
<dbReference type="Proteomes" id="UP000309848">
    <property type="component" value="Unassembled WGS sequence"/>
</dbReference>
<evidence type="ECO:0000256" key="4">
    <source>
        <dbReference type="ARBA" id="ARBA00022729"/>
    </source>
</evidence>
<comment type="catalytic activity">
    <reaction evidence="1 9">
        <text>Endohydrolysis of (1-&gt;4)-beta-D-xylosidic linkages in xylans.</text>
        <dbReference type="EC" id="3.2.1.8"/>
    </reaction>
</comment>
<feature type="region of interest" description="Disordered" evidence="10">
    <location>
        <begin position="9"/>
        <end position="42"/>
    </location>
</feature>
<dbReference type="OrthoDB" id="9815836at2"/>
<organism evidence="12 13">
    <name type="scientific">Sphingomonas naasensis</name>
    <dbReference type="NCBI Taxonomy" id="1344951"/>
    <lineage>
        <taxon>Bacteria</taxon>
        <taxon>Pseudomonadati</taxon>
        <taxon>Pseudomonadota</taxon>
        <taxon>Alphaproteobacteria</taxon>
        <taxon>Sphingomonadales</taxon>
        <taxon>Sphingomonadaceae</taxon>
        <taxon>Sphingomonas</taxon>
    </lineage>
</organism>
<dbReference type="PRINTS" id="PR00134">
    <property type="entry name" value="GLHYDRLASE10"/>
</dbReference>
<dbReference type="InterPro" id="IPR017853">
    <property type="entry name" value="GH"/>
</dbReference>
<evidence type="ECO:0000256" key="5">
    <source>
        <dbReference type="ARBA" id="ARBA00022801"/>
    </source>
</evidence>
<evidence type="ECO:0000256" key="7">
    <source>
        <dbReference type="ARBA" id="ARBA00023295"/>
    </source>
</evidence>
<dbReference type="PANTHER" id="PTHR31490:SF88">
    <property type="entry name" value="BETA-XYLANASE"/>
    <property type="match status" value="1"/>
</dbReference>
<reference evidence="12 13" key="1">
    <citation type="submission" date="2019-04" db="EMBL/GenBank/DDBJ databases">
        <title>Sphingomonas psychrotolerans sp. nov., isolated from soil in the Tianshan Mountains, Xinjiang, China.</title>
        <authorList>
            <person name="Luo Y."/>
            <person name="Sheng H."/>
        </authorList>
    </citation>
    <scope>NUCLEOTIDE SEQUENCE [LARGE SCALE GENOMIC DNA]</scope>
    <source>
        <strain evidence="12 13">KIS18-15</strain>
    </source>
</reference>
<dbReference type="GO" id="GO:0045493">
    <property type="term" value="P:xylan catabolic process"/>
    <property type="evidence" value="ECO:0007669"/>
    <property type="project" value="UniProtKB-KW"/>
</dbReference>
<sequence>MLALATGACSGGGDGGGSIVTPPQSPAPTPTPTPTPPPVSAADIRGAAATKGIRFGSAVAWAAAGADAGSFANPAYAALLEHDCAILVPENELKWQSIRPDAARFDFTRFDAILAYAEAKGMAMRGHTLLWHQRRWMPGWAESHDYGAGTAEATRILTEHIQTVCRRYGARITSYDVVNEAVDPASGALYETALSQALGGAQATLDLAFRTARAEAPGAQLVYNDYMGWEGGATHRAGVLALLRGFRDRGVPVDALGIQSHIGIYSATPIATLVANQSPAWRAFLDEVTGLGYKLVISELDVRDTGLPADVATRDQAVAEYARGYLDLMLGYPQLRDVLVWGMSDKYSWLQSFEPRADGQLRRACPYDAALQPKPMQNAIHAAIAAASARQGPYSLATTAGIIAGSEYGP</sequence>
<gene>
    <name evidence="12" type="ORF">E5A74_15810</name>
</gene>
<accession>A0A4S1WCE6</accession>
<dbReference type="SUPFAM" id="SSF51445">
    <property type="entry name" value="(Trans)glycosidases"/>
    <property type="match status" value="1"/>
</dbReference>
<feature type="compositionally biased region" description="Gly residues" evidence="10">
    <location>
        <begin position="9"/>
        <end position="18"/>
    </location>
</feature>
<dbReference type="SMART" id="SM00633">
    <property type="entry name" value="Glyco_10"/>
    <property type="match status" value="1"/>
</dbReference>
<dbReference type="Pfam" id="PF00331">
    <property type="entry name" value="Glyco_hydro_10"/>
    <property type="match status" value="1"/>
</dbReference>
<evidence type="ECO:0000256" key="6">
    <source>
        <dbReference type="ARBA" id="ARBA00023277"/>
    </source>
</evidence>
<keyword evidence="5 9" id="KW-0378">Hydrolase</keyword>
<keyword evidence="3" id="KW-0858">Xylan degradation</keyword>
<dbReference type="InterPro" id="IPR001000">
    <property type="entry name" value="GH10_dom"/>
</dbReference>
<keyword evidence="6 9" id="KW-0119">Carbohydrate metabolism</keyword>
<evidence type="ECO:0000256" key="9">
    <source>
        <dbReference type="RuleBase" id="RU361174"/>
    </source>
</evidence>
<dbReference type="PANTHER" id="PTHR31490">
    <property type="entry name" value="GLYCOSYL HYDROLASE"/>
    <property type="match status" value="1"/>
</dbReference>
<dbReference type="AlphaFoldDB" id="A0A4S1WCE6"/>
<evidence type="ECO:0000256" key="1">
    <source>
        <dbReference type="ARBA" id="ARBA00000681"/>
    </source>
</evidence>
<proteinExistence type="inferred from homology"/>
<dbReference type="GO" id="GO:0031176">
    <property type="term" value="F:endo-1,4-beta-xylanase activity"/>
    <property type="evidence" value="ECO:0007669"/>
    <property type="project" value="UniProtKB-EC"/>
</dbReference>
<dbReference type="PROSITE" id="PS51760">
    <property type="entry name" value="GH10_2"/>
    <property type="match status" value="1"/>
</dbReference>
<keyword evidence="7 9" id="KW-0326">Glycosidase</keyword>
<name>A0A4S1WCE6_9SPHN</name>
<keyword evidence="4" id="KW-0732">Signal</keyword>
<feature type="compositionally biased region" description="Pro residues" evidence="10">
    <location>
        <begin position="23"/>
        <end position="39"/>
    </location>
</feature>
<keyword evidence="13" id="KW-1185">Reference proteome</keyword>
<evidence type="ECO:0000259" key="11">
    <source>
        <dbReference type="PROSITE" id="PS51760"/>
    </source>
</evidence>
<evidence type="ECO:0000256" key="3">
    <source>
        <dbReference type="ARBA" id="ARBA00022651"/>
    </source>
</evidence>
<dbReference type="EMBL" id="SRXU01000007">
    <property type="protein sequence ID" value="TGX40163.1"/>
    <property type="molecule type" value="Genomic_DNA"/>
</dbReference>
<evidence type="ECO:0000256" key="8">
    <source>
        <dbReference type="ARBA" id="ARBA00023326"/>
    </source>
</evidence>
<protein>
    <recommendedName>
        <fullName evidence="9">Beta-xylanase</fullName>
        <ecNumber evidence="9">3.2.1.8</ecNumber>
    </recommendedName>
</protein>
<dbReference type="Gene3D" id="3.20.20.80">
    <property type="entry name" value="Glycosidases"/>
    <property type="match status" value="1"/>
</dbReference>
<dbReference type="EC" id="3.2.1.8" evidence="9"/>
<evidence type="ECO:0000313" key="13">
    <source>
        <dbReference type="Proteomes" id="UP000309848"/>
    </source>
</evidence>
<evidence type="ECO:0000256" key="10">
    <source>
        <dbReference type="SAM" id="MobiDB-lite"/>
    </source>
</evidence>
<comment type="similarity">
    <text evidence="2 9">Belongs to the glycosyl hydrolase 10 (cellulase F) family.</text>
</comment>
<evidence type="ECO:0000313" key="12">
    <source>
        <dbReference type="EMBL" id="TGX40163.1"/>
    </source>
</evidence>